<evidence type="ECO:0000313" key="4">
    <source>
        <dbReference type="Proteomes" id="UP000257317"/>
    </source>
</evidence>
<dbReference type="Proteomes" id="UP000257317">
    <property type="component" value="Unassembled WGS sequence"/>
</dbReference>
<name>A0A2Z6TAI1_9LACO</name>
<accession>A0A2Z6TAI1</accession>
<dbReference type="Pfam" id="PF18050">
    <property type="entry name" value="Cyclophil_like2"/>
    <property type="match status" value="1"/>
</dbReference>
<evidence type="ECO:0000256" key="1">
    <source>
        <dbReference type="SAM" id="SignalP"/>
    </source>
</evidence>
<dbReference type="OrthoDB" id="2329019at2"/>
<dbReference type="Gene3D" id="2.40.100.20">
    <property type="match status" value="1"/>
</dbReference>
<gene>
    <name evidence="3" type="ORF">LrDSM24759_08570</name>
</gene>
<feature type="signal peptide" evidence="1">
    <location>
        <begin position="1"/>
        <end position="18"/>
    </location>
</feature>
<protein>
    <recommendedName>
        <fullName evidence="2">Cyclophilin-like domain-containing protein</fullName>
    </recommendedName>
</protein>
<proteinExistence type="predicted"/>
<dbReference type="InterPro" id="IPR029000">
    <property type="entry name" value="Cyclophilin-like_dom_sf"/>
</dbReference>
<dbReference type="SUPFAM" id="SSF50891">
    <property type="entry name" value="Cyclophilin-like"/>
    <property type="match status" value="1"/>
</dbReference>
<feature type="domain" description="Cyclophilin-like" evidence="2">
    <location>
        <begin position="50"/>
        <end position="162"/>
    </location>
</feature>
<evidence type="ECO:0000313" key="3">
    <source>
        <dbReference type="EMBL" id="GBG04943.1"/>
    </source>
</evidence>
<sequence length="164" mass="18421">MKKLSLFLILIFTLNLVGCSNQKNNTNSSSISTTHTTKERNQTKMTNLKITINGKTLNAQLNSTSAAKDFKKELPTTLTFTSFMDNPEKMADLNHSLSIKGMPKGDQGKAGEIGYWSPDQRIIFYYGHVDYYPGIHIIGKFTSENYSSVISKMKDNTKVKIELN</sequence>
<organism evidence="3 4">
    <name type="scientific">Lactobacillus rodentium</name>
    <dbReference type="NCBI Taxonomy" id="947835"/>
    <lineage>
        <taxon>Bacteria</taxon>
        <taxon>Bacillati</taxon>
        <taxon>Bacillota</taxon>
        <taxon>Bacilli</taxon>
        <taxon>Lactobacillales</taxon>
        <taxon>Lactobacillaceae</taxon>
        <taxon>Lactobacillus</taxon>
    </lineage>
</organism>
<evidence type="ECO:0000259" key="2">
    <source>
        <dbReference type="Pfam" id="PF18050"/>
    </source>
</evidence>
<keyword evidence="4" id="KW-1185">Reference proteome</keyword>
<comment type="caution">
    <text evidence="3">The sequence shown here is derived from an EMBL/GenBank/DDBJ whole genome shotgun (WGS) entry which is preliminary data.</text>
</comment>
<dbReference type="InterPro" id="IPR041183">
    <property type="entry name" value="Cyclophilin-like"/>
</dbReference>
<reference evidence="4" key="1">
    <citation type="submission" date="2018-03" db="EMBL/GenBank/DDBJ databases">
        <title>New taxa in the Lactobacillus gasseri group.</title>
        <authorList>
            <person name="Tanizawa Y."/>
            <person name="Tohno M."/>
            <person name="Endo A."/>
            <person name="Arita M."/>
        </authorList>
    </citation>
    <scope>NUCLEOTIDE SEQUENCE [LARGE SCALE GENOMIC DNA]</scope>
    <source>
        <strain evidence="4">DSM 24759</strain>
    </source>
</reference>
<feature type="chain" id="PRO_5038688310" description="Cyclophilin-like domain-containing protein" evidence="1">
    <location>
        <begin position="19"/>
        <end position="164"/>
    </location>
</feature>
<dbReference type="AlphaFoldDB" id="A0A2Z6TAI1"/>
<dbReference type="EMBL" id="BFBY01000005">
    <property type="protein sequence ID" value="GBG04943.1"/>
    <property type="molecule type" value="Genomic_DNA"/>
</dbReference>
<dbReference type="RefSeq" id="WP_117118280.1">
    <property type="nucleotide sequence ID" value="NZ_BFBY01000005.1"/>
</dbReference>
<keyword evidence="1" id="KW-0732">Signal</keyword>